<dbReference type="GO" id="GO:0003824">
    <property type="term" value="F:catalytic activity"/>
    <property type="evidence" value="ECO:0007669"/>
    <property type="project" value="InterPro"/>
</dbReference>
<evidence type="ECO:0000313" key="9">
    <source>
        <dbReference type="EMBL" id="DBA05209.1"/>
    </source>
</evidence>
<gene>
    <name evidence="9" type="ORF">N0F65_005059</name>
</gene>
<feature type="compositionally biased region" description="Polar residues" evidence="6">
    <location>
        <begin position="541"/>
        <end position="552"/>
    </location>
</feature>
<dbReference type="SUPFAM" id="SSF48647">
    <property type="entry name" value="Fungal elicitin"/>
    <property type="match status" value="2"/>
</dbReference>
<dbReference type="PANTHER" id="PTHR42905">
    <property type="entry name" value="PHOSPHOENOLPYRUVATE CARBOXYLASE"/>
    <property type="match status" value="1"/>
</dbReference>
<evidence type="ECO:0000256" key="6">
    <source>
        <dbReference type="SAM" id="MobiDB-lite"/>
    </source>
</evidence>
<comment type="subcellular location">
    <subcellularLocation>
        <location evidence="1">Secreted</location>
    </subcellularLocation>
</comment>
<keyword evidence="7" id="KW-0812">Transmembrane</keyword>
<feature type="region of interest" description="Disordered" evidence="6">
    <location>
        <begin position="536"/>
        <end position="567"/>
    </location>
</feature>
<evidence type="ECO:0000256" key="5">
    <source>
        <dbReference type="ARBA" id="ARBA00023157"/>
    </source>
</evidence>
<feature type="region of interest" description="Disordered" evidence="6">
    <location>
        <begin position="305"/>
        <end position="342"/>
    </location>
</feature>
<keyword evidence="7" id="KW-0472">Membrane</keyword>
<comment type="caution">
    <text evidence="9">The sequence shown here is derived from an EMBL/GenBank/DDBJ whole genome shotgun (WGS) entry which is preliminary data.</text>
</comment>
<dbReference type="PANTHER" id="PTHR42905:SF2">
    <property type="entry name" value="PHOSPHOENOLPYRUVATE CARBOXYLASE FAMILY PROTEIN"/>
    <property type="match status" value="1"/>
</dbReference>
<feature type="transmembrane region" description="Helical" evidence="7">
    <location>
        <begin position="274"/>
        <end position="294"/>
    </location>
</feature>
<keyword evidence="10" id="KW-1185">Reference proteome</keyword>
<dbReference type="Pfam" id="PF00964">
    <property type="entry name" value="Elicitin"/>
    <property type="match status" value="2"/>
</dbReference>
<keyword evidence="7" id="KW-1133">Transmembrane helix</keyword>
<dbReference type="Proteomes" id="UP001146120">
    <property type="component" value="Unassembled WGS sequence"/>
</dbReference>
<dbReference type="SMART" id="SM01187">
    <property type="entry name" value="Elicitin"/>
    <property type="match status" value="2"/>
</dbReference>
<feature type="compositionally biased region" description="Low complexity" evidence="6">
    <location>
        <begin position="313"/>
        <end position="328"/>
    </location>
</feature>
<feature type="region of interest" description="Disordered" evidence="6">
    <location>
        <begin position="835"/>
        <end position="855"/>
    </location>
</feature>
<keyword evidence="4" id="KW-0928">Hypersensitive response elicitation</keyword>
<reference evidence="9" key="2">
    <citation type="journal article" date="2023" name="Microbiol Resour">
        <title>Decontamination and Annotation of the Draft Genome Sequence of the Oomycete Lagenidium giganteum ARSEF 373.</title>
        <authorList>
            <person name="Morgan W.R."/>
            <person name="Tartar A."/>
        </authorList>
    </citation>
    <scope>NUCLEOTIDE SEQUENCE</scope>
    <source>
        <strain evidence="9">ARSEF 373</strain>
    </source>
</reference>
<dbReference type="Pfam" id="PF13714">
    <property type="entry name" value="PEP_mutase"/>
    <property type="match status" value="1"/>
</dbReference>
<keyword evidence="5" id="KW-1015">Disulfide bond</keyword>
<dbReference type="EMBL" id="DAKRPA010000002">
    <property type="protein sequence ID" value="DBA05209.1"/>
    <property type="molecule type" value="Genomic_DNA"/>
</dbReference>
<evidence type="ECO:0000256" key="8">
    <source>
        <dbReference type="SAM" id="SignalP"/>
    </source>
</evidence>
<evidence type="ECO:0000256" key="3">
    <source>
        <dbReference type="ARBA" id="ARBA00022525"/>
    </source>
</evidence>
<organism evidence="9 10">
    <name type="scientific">Lagenidium giganteum</name>
    <dbReference type="NCBI Taxonomy" id="4803"/>
    <lineage>
        <taxon>Eukaryota</taxon>
        <taxon>Sar</taxon>
        <taxon>Stramenopiles</taxon>
        <taxon>Oomycota</taxon>
        <taxon>Peronosporomycetes</taxon>
        <taxon>Pythiales</taxon>
        <taxon>Pythiaceae</taxon>
    </lineage>
</organism>
<name>A0AAV2ZLN1_9STRA</name>
<proteinExistence type="inferred from homology"/>
<dbReference type="InterPro" id="IPR036470">
    <property type="entry name" value="Elicitin_sf"/>
</dbReference>
<feature type="region of interest" description="Disordered" evidence="6">
    <location>
        <begin position="229"/>
        <end position="267"/>
    </location>
</feature>
<dbReference type="InterPro" id="IPR040442">
    <property type="entry name" value="Pyrv_kinase-like_dom_sf"/>
</dbReference>
<evidence type="ECO:0000256" key="2">
    <source>
        <dbReference type="ARBA" id="ARBA00009544"/>
    </source>
</evidence>
<dbReference type="Gene3D" id="1.10.239.10">
    <property type="entry name" value="Elicitin domain"/>
    <property type="match status" value="2"/>
</dbReference>
<feature type="signal peptide" evidence="8">
    <location>
        <begin position="1"/>
        <end position="30"/>
    </location>
</feature>
<protein>
    <submittedName>
        <fullName evidence="9">Uncharacterized protein</fullName>
    </submittedName>
</protein>
<feature type="chain" id="PRO_5043651785" evidence="8">
    <location>
        <begin position="31"/>
        <end position="892"/>
    </location>
</feature>
<evidence type="ECO:0000256" key="4">
    <source>
        <dbReference type="ARBA" id="ARBA00022978"/>
    </source>
</evidence>
<reference evidence="9" key="1">
    <citation type="submission" date="2022-11" db="EMBL/GenBank/DDBJ databases">
        <authorList>
            <person name="Morgan W.R."/>
            <person name="Tartar A."/>
        </authorList>
    </citation>
    <scope>NUCLEOTIDE SEQUENCE</scope>
    <source>
        <strain evidence="9">ARSEF 373</strain>
    </source>
</reference>
<dbReference type="SUPFAM" id="SSF51621">
    <property type="entry name" value="Phosphoenolpyruvate/pyruvate domain"/>
    <property type="match status" value="1"/>
</dbReference>
<keyword evidence="8" id="KW-0732">Signal</keyword>
<dbReference type="Gene3D" id="3.20.20.60">
    <property type="entry name" value="Phosphoenolpyruvate-binding domains"/>
    <property type="match status" value="1"/>
</dbReference>
<comment type="similarity">
    <text evidence="2">Belongs to the elicitin family.</text>
</comment>
<evidence type="ECO:0000256" key="7">
    <source>
        <dbReference type="SAM" id="Phobius"/>
    </source>
</evidence>
<sequence length="892" mass="96313">MGVNRCVKRRRSLPALVVLTSLQLVVVAQAQATSLLFEPTQQRDLADSSLPTSSEVSSMLKQIGPVPCSDDAVVTINKVFHNNQLLVDACYNDTGYDIFPLSGTFPLQDQTSRVCASPACMDLLSGIVLAKIPECQYQKGSARSLAETFFRIRVDLANHRTSPKPEEFSQLYNLNMLVNEVSQNATLTTKMKSQISVTKIKGMMNPVEINPDIVLSDNYVVYVQTEGASGTEKPRGGLSSPAGSKAGTSKKTTGGTTNSTMTDSKDPTMPHNLAVVYLYIGLVWVTVNVSYFWLTHTKDSAEDVHNGNPGTVAPDASGAPAAAAVNPVSGPPAAAPAAPASVPGTTPAPTTYKYITSDMKAIMIEIGQINCTDEVRKSIFLIYQNNKEMFDKCVSEAKYQLFPYSGTLPTPEETTAICSSAACMDLLSGVVAARFPECDVDMFSIRTSAEVMFRAKKDIDNGRPAPTQVQFDELYNLNRIINLLSENASLIEDVFNRHPSRISLSEMTRMMNRIDTNPYVAILPNMTIIVNKPGEIVRPSQEPSKGQDSMSAATPVPSRTANATNKASKAAPRHTLVLAPLLALATAIIACAERDELLLMPCCYDGLTARLVERAGFELTFMSGFGVSAAHGFPDTQLLSFTEMERAAKDVCSALKRIPCFGDGDTGYGNAMNVKRTVAAYAQAGMAGIMLEDQLAPKRCGHTAGKAVVGREEAFARIRAAVDARREGGFDIVIIARTDARGTHSLEEAIARCQEFVRLGADMTFLEAPRSIDEMRAYCTQVPGAKLANMLEKGLTPILLPEQLHEVGYKVAAYPLTLLSASIKVMQEALQHLKNQSANGHDSADGADGEPKDANATPHQALNALLCDFSEVKDVVGFTDYYAEEARYKASS</sequence>
<dbReference type="InterPro" id="IPR039556">
    <property type="entry name" value="ICL/PEPM"/>
</dbReference>
<dbReference type="GO" id="GO:0005576">
    <property type="term" value="C:extracellular region"/>
    <property type="evidence" value="ECO:0007669"/>
    <property type="project" value="UniProtKB-SubCell"/>
</dbReference>
<keyword evidence="3" id="KW-0964">Secreted</keyword>
<dbReference type="InterPro" id="IPR015813">
    <property type="entry name" value="Pyrv/PenolPyrv_kinase-like_dom"/>
</dbReference>
<dbReference type="AlphaFoldDB" id="A0AAV2ZLN1"/>
<dbReference type="GO" id="GO:0052040">
    <property type="term" value="P:symbiont-mediated perturbation of host programmed cell death"/>
    <property type="evidence" value="ECO:0007669"/>
    <property type="project" value="UniProtKB-KW"/>
</dbReference>
<dbReference type="InterPro" id="IPR002200">
    <property type="entry name" value="Elicitin"/>
</dbReference>
<accession>A0AAV2ZLN1</accession>
<feature type="compositionally biased region" description="Low complexity" evidence="6">
    <location>
        <begin position="243"/>
        <end position="262"/>
    </location>
</feature>
<evidence type="ECO:0000256" key="1">
    <source>
        <dbReference type="ARBA" id="ARBA00004613"/>
    </source>
</evidence>
<dbReference type="CDD" id="cd00377">
    <property type="entry name" value="ICL_PEPM"/>
    <property type="match status" value="1"/>
</dbReference>
<evidence type="ECO:0000313" key="10">
    <source>
        <dbReference type="Proteomes" id="UP001146120"/>
    </source>
</evidence>